<feature type="domain" description="C2H2-type" evidence="3">
    <location>
        <begin position="349"/>
        <end position="376"/>
    </location>
</feature>
<keyword evidence="1" id="KW-0862">Zinc</keyword>
<keyword evidence="1" id="KW-0479">Metal-binding</keyword>
<feature type="region of interest" description="Disordered" evidence="2">
    <location>
        <begin position="1"/>
        <end position="29"/>
    </location>
</feature>
<dbReference type="Proteomes" id="UP000316079">
    <property type="component" value="Unassembled WGS sequence"/>
</dbReference>
<sequence>TSITIMNEVSSHPVGQDGREGSGDCDMTSEAPLLEDKFSSKIDKKQNLDPSLHLCSTVSFERISPASRSSMILSKSLCHFECEDEPLLFHSSPNDECTNNTDPRDLLVPLGQDQTLGVPMVHTLPLTTVTHLLDEVREVHALPSSHNRIEEPLRVVTCNAGSTLQSEPSNTRNVTLSYEDQFSCATILESSPIPIASLNKTISQETIPKSPKPSENITASTVHWEPSPRDSVRTLRLIPFGSFRSLRTLQGVQPLIVLNHPDSEIPEVTNIMRLIHKHKFTVQKVVLSRKTLKALSESDCFSASNCRREWPNGSVKEQFSLKLRIKRVCGKKYTVVPAESGIVIPQPMFRCWFCGRIFRNQEAWIGHGQRHLMEATRGWDQLFNQ</sequence>
<keyword evidence="5" id="KW-1185">Reference proteome</keyword>
<evidence type="ECO:0000256" key="1">
    <source>
        <dbReference type="PROSITE-ProRule" id="PRU00042"/>
    </source>
</evidence>
<evidence type="ECO:0000313" key="5">
    <source>
        <dbReference type="Proteomes" id="UP000316079"/>
    </source>
</evidence>
<dbReference type="PROSITE" id="PS00028">
    <property type="entry name" value="ZINC_FINGER_C2H2_1"/>
    <property type="match status" value="1"/>
</dbReference>
<feature type="non-terminal residue" evidence="4">
    <location>
        <position position="1"/>
    </location>
</feature>
<organism evidence="4 5">
    <name type="scientific">Danionella cerebrum</name>
    <dbReference type="NCBI Taxonomy" id="2873325"/>
    <lineage>
        <taxon>Eukaryota</taxon>
        <taxon>Metazoa</taxon>
        <taxon>Chordata</taxon>
        <taxon>Craniata</taxon>
        <taxon>Vertebrata</taxon>
        <taxon>Euteleostomi</taxon>
        <taxon>Actinopterygii</taxon>
        <taxon>Neopterygii</taxon>
        <taxon>Teleostei</taxon>
        <taxon>Ostariophysi</taxon>
        <taxon>Cypriniformes</taxon>
        <taxon>Danionidae</taxon>
        <taxon>Danioninae</taxon>
        <taxon>Danionella</taxon>
    </lineage>
</organism>
<dbReference type="STRING" id="623744.A0A553NJR7"/>
<comment type="caution">
    <text evidence="4">The sequence shown here is derived from an EMBL/GenBank/DDBJ whole genome shotgun (WGS) entry which is preliminary data.</text>
</comment>
<accession>A0A553NJR7</accession>
<dbReference type="PROSITE" id="PS50157">
    <property type="entry name" value="ZINC_FINGER_C2H2_2"/>
    <property type="match status" value="1"/>
</dbReference>
<evidence type="ECO:0000256" key="2">
    <source>
        <dbReference type="SAM" id="MobiDB-lite"/>
    </source>
</evidence>
<gene>
    <name evidence="4" type="ORF">DNTS_009870</name>
</gene>
<evidence type="ECO:0000259" key="3">
    <source>
        <dbReference type="PROSITE" id="PS50157"/>
    </source>
</evidence>
<keyword evidence="1" id="KW-0863">Zinc-finger</keyword>
<protein>
    <recommendedName>
        <fullName evidence="3">C2H2-type domain-containing protein</fullName>
    </recommendedName>
</protein>
<dbReference type="OrthoDB" id="6778897at2759"/>
<reference evidence="4 5" key="1">
    <citation type="journal article" date="2019" name="Sci. Data">
        <title>Hybrid genome assembly and annotation of Danionella translucida.</title>
        <authorList>
            <person name="Kadobianskyi M."/>
            <person name="Schulze L."/>
            <person name="Schuelke M."/>
            <person name="Judkewitz B."/>
        </authorList>
    </citation>
    <scope>NUCLEOTIDE SEQUENCE [LARGE SCALE GENOMIC DNA]</scope>
    <source>
        <strain evidence="4 5">Bolton</strain>
    </source>
</reference>
<dbReference type="AlphaFoldDB" id="A0A553NJR7"/>
<proteinExistence type="predicted"/>
<dbReference type="GO" id="GO:0008270">
    <property type="term" value="F:zinc ion binding"/>
    <property type="evidence" value="ECO:0007669"/>
    <property type="project" value="UniProtKB-KW"/>
</dbReference>
<feature type="compositionally biased region" description="Polar residues" evidence="2">
    <location>
        <begin position="1"/>
        <end position="10"/>
    </location>
</feature>
<evidence type="ECO:0000313" key="4">
    <source>
        <dbReference type="EMBL" id="TRY65637.1"/>
    </source>
</evidence>
<dbReference type="InterPro" id="IPR013087">
    <property type="entry name" value="Znf_C2H2_type"/>
</dbReference>
<dbReference type="EMBL" id="SRMA01026900">
    <property type="protein sequence ID" value="TRY65637.1"/>
    <property type="molecule type" value="Genomic_DNA"/>
</dbReference>
<name>A0A553NJR7_9TELE</name>